<proteinExistence type="predicted"/>
<reference evidence="2 3" key="1">
    <citation type="submission" date="2014-08" db="EMBL/GenBank/DDBJ databases">
        <title>Complete genome sequence of Corynebacterium sphenisci CECT 5990(T) (=DSM 44792(T)), isolated from healthy wild penguins.</title>
        <authorList>
            <person name="Ruckert C."/>
            <person name="Albersmeier A."/>
            <person name="Winkler A."/>
            <person name="Kalinowski J."/>
        </authorList>
    </citation>
    <scope>NUCLEOTIDE SEQUENCE [LARGE SCALE GENOMIC DNA]</scope>
    <source>
        <strain evidence="2 3">DSM 44792</strain>
    </source>
</reference>
<feature type="compositionally biased region" description="Acidic residues" evidence="1">
    <location>
        <begin position="1"/>
        <end position="11"/>
    </location>
</feature>
<accession>A0A1L7CW81</accession>
<gene>
    <name evidence="2" type="ORF">CSPHI_02190</name>
</gene>
<dbReference type="KEGG" id="csph:CSPHI_02190"/>
<feature type="region of interest" description="Disordered" evidence="1">
    <location>
        <begin position="1"/>
        <end position="22"/>
    </location>
</feature>
<sequence length="119" mass="13646">MPKDPFEDDPDDPSRLIGDEAEFEPLDERERLEVIEDLAAVRAFRRIMSPAGFLGVSMLCEDCGEPHFYAWDVLEAHYLTLLSDRPSPVHEPEFAPDEDRYAPWDYCAGYVDGRLGRRA</sequence>
<dbReference type="STRING" id="1437874.CSPHI_02190"/>
<dbReference type="EMBL" id="CP009248">
    <property type="protein sequence ID" value="APT90078.1"/>
    <property type="molecule type" value="Genomic_DNA"/>
</dbReference>
<dbReference type="AlphaFoldDB" id="A0A1L7CW81"/>
<dbReference type="InterPro" id="IPR035165">
    <property type="entry name" value="DUF5319"/>
</dbReference>
<protein>
    <recommendedName>
        <fullName evidence="4">DUF5319 domain-containing protein</fullName>
    </recommendedName>
</protein>
<evidence type="ECO:0000313" key="2">
    <source>
        <dbReference type="EMBL" id="APT90078.1"/>
    </source>
</evidence>
<organism evidence="2 3">
    <name type="scientific">Corynebacterium sphenisci DSM 44792</name>
    <dbReference type="NCBI Taxonomy" id="1437874"/>
    <lineage>
        <taxon>Bacteria</taxon>
        <taxon>Bacillati</taxon>
        <taxon>Actinomycetota</taxon>
        <taxon>Actinomycetes</taxon>
        <taxon>Mycobacteriales</taxon>
        <taxon>Corynebacteriaceae</taxon>
        <taxon>Corynebacterium</taxon>
    </lineage>
</organism>
<evidence type="ECO:0008006" key="4">
    <source>
        <dbReference type="Google" id="ProtNLM"/>
    </source>
</evidence>
<dbReference type="Pfam" id="PF17252">
    <property type="entry name" value="DUF5319"/>
    <property type="match status" value="1"/>
</dbReference>
<keyword evidence="3" id="KW-1185">Reference proteome</keyword>
<dbReference type="Proteomes" id="UP000185469">
    <property type="component" value="Chromosome"/>
</dbReference>
<name>A0A1L7CW81_9CORY</name>
<evidence type="ECO:0000313" key="3">
    <source>
        <dbReference type="Proteomes" id="UP000185469"/>
    </source>
</evidence>
<evidence type="ECO:0000256" key="1">
    <source>
        <dbReference type="SAM" id="MobiDB-lite"/>
    </source>
</evidence>